<dbReference type="PANTHER" id="PTHR36456">
    <property type="entry name" value="UPF0232 PROTEIN SCO3875"/>
    <property type="match status" value="1"/>
</dbReference>
<name>A0ABV3XRW7_9RHOB</name>
<sequence length="180" mass="19400">MKEKTGTPRSTLAESAAGGRRRGFERASGLLEGRIRKVGEKRGFAVTRLLTHWPDIVGEDIARIARPVDVKYGREGFGATLSVLTTGAQAPVLEMQKEKLRDKVNACYGYAAISRIRITQTAPSGFAEGQAAFAPKPPDEPAPDPKVQAEAAELSADVHDPTLRAALEALGRNVLSRPKR</sequence>
<dbReference type="InterPro" id="IPR010593">
    <property type="entry name" value="DUF1159"/>
</dbReference>
<dbReference type="InterPro" id="IPR007922">
    <property type="entry name" value="DciA-like"/>
</dbReference>
<dbReference type="RefSeq" id="WP_125408431.1">
    <property type="nucleotide sequence ID" value="NZ_JBEHHI010000001.1"/>
</dbReference>
<organism evidence="2 3">
    <name type="scientific">Rhodovulum iodosum</name>
    <dbReference type="NCBI Taxonomy" id="68291"/>
    <lineage>
        <taxon>Bacteria</taxon>
        <taxon>Pseudomonadati</taxon>
        <taxon>Pseudomonadota</taxon>
        <taxon>Alphaproteobacteria</taxon>
        <taxon>Rhodobacterales</taxon>
        <taxon>Paracoccaceae</taxon>
        <taxon>Rhodovulum</taxon>
    </lineage>
</organism>
<dbReference type="PANTHER" id="PTHR36456:SF1">
    <property type="entry name" value="UPF0232 PROTEIN SCO3875"/>
    <property type="match status" value="1"/>
</dbReference>
<keyword evidence="3" id="KW-1185">Reference proteome</keyword>
<evidence type="ECO:0000313" key="3">
    <source>
        <dbReference type="Proteomes" id="UP001560019"/>
    </source>
</evidence>
<reference evidence="2 3" key="1">
    <citation type="submission" date="2024-06" db="EMBL/GenBank/DDBJ databases">
        <title>Genome of Rhodovulum iodosum, a marine photoferrotroph.</title>
        <authorList>
            <person name="Bianchini G."/>
            <person name="Nikeleit V."/>
            <person name="Kappler A."/>
            <person name="Bryce C."/>
            <person name="Sanchez-Baracaldo P."/>
        </authorList>
    </citation>
    <scope>NUCLEOTIDE SEQUENCE [LARGE SCALE GENOMIC DNA]</scope>
    <source>
        <strain evidence="2 3">UT/N1</strain>
    </source>
</reference>
<gene>
    <name evidence="2" type="ORF">Ga0609869_001424</name>
</gene>
<dbReference type="PIRSF" id="PIRSF032064">
    <property type="entry name" value="UCP032064"/>
    <property type="match status" value="1"/>
</dbReference>
<accession>A0ABV3XRW7</accession>
<feature type="region of interest" description="Disordered" evidence="1">
    <location>
        <begin position="1"/>
        <end position="21"/>
    </location>
</feature>
<proteinExistence type="predicted"/>
<evidence type="ECO:0000313" key="2">
    <source>
        <dbReference type="EMBL" id="MEX5728071.1"/>
    </source>
</evidence>
<dbReference type="EMBL" id="JBEHHI010000001">
    <property type="protein sequence ID" value="MEX5728071.1"/>
    <property type="molecule type" value="Genomic_DNA"/>
</dbReference>
<dbReference type="Pfam" id="PF05258">
    <property type="entry name" value="DciA"/>
    <property type="match status" value="1"/>
</dbReference>
<feature type="region of interest" description="Disordered" evidence="1">
    <location>
        <begin position="129"/>
        <end position="158"/>
    </location>
</feature>
<dbReference type="Proteomes" id="UP001560019">
    <property type="component" value="Unassembled WGS sequence"/>
</dbReference>
<evidence type="ECO:0008006" key="4">
    <source>
        <dbReference type="Google" id="ProtNLM"/>
    </source>
</evidence>
<protein>
    <recommendedName>
        <fullName evidence="4">DUF721 domain-containing protein</fullName>
    </recommendedName>
</protein>
<evidence type="ECO:0000256" key="1">
    <source>
        <dbReference type="SAM" id="MobiDB-lite"/>
    </source>
</evidence>
<comment type="caution">
    <text evidence="2">The sequence shown here is derived from an EMBL/GenBank/DDBJ whole genome shotgun (WGS) entry which is preliminary data.</text>
</comment>